<dbReference type="OrthoDB" id="5204810at2759"/>
<feature type="region of interest" description="Disordered" evidence="1">
    <location>
        <begin position="36"/>
        <end position="79"/>
    </location>
</feature>
<dbReference type="Proteomes" id="UP000028524">
    <property type="component" value="Unassembled WGS sequence"/>
</dbReference>
<evidence type="ECO:0000313" key="2">
    <source>
        <dbReference type="EMBL" id="KFA64068.1"/>
    </source>
</evidence>
<gene>
    <name evidence="2" type="ORF">S40285_06729</name>
</gene>
<dbReference type="OMA" id="FRPDCWP"/>
<dbReference type="AlphaFoldDB" id="A0A084QJD3"/>
<name>A0A084QJD3_STAC4</name>
<organism evidence="2 3">
    <name type="scientific">Stachybotrys chlorohalonatus (strain IBT 40285)</name>
    <dbReference type="NCBI Taxonomy" id="1283841"/>
    <lineage>
        <taxon>Eukaryota</taxon>
        <taxon>Fungi</taxon>
        <taxon>Dikarya</taxon>
        <taxon>Ascomycota</taxon>
        <taxon>Pezizomycotina</taxon>
        <taxon>Sordariomycetes</taxon>
        <taxon>Hypocreomycetidae</taxon>
        <taxon>Hypocreales</taxon>
        <taxon>Stachybotryaceae</taxon>
        <taxon>Stachybotrys</taxon>
    </lineage>
</organism>
<accession>A0A084QJD3</accession>
<dbReference type="EMBL" id="KL660703">
    <property type="protein sequence ID" value="KFA64068.1"/>
    <property type="molecule type" value="Genomic_DNA"/>
</dbReference>
<sequence length="79" mass="8642">MPSAQIASPLAVDPSQHGLRLITGQDFYNSLNATLASKQHERPTTPVRHIQENDYAVPAPPPPSPVSFRSDPWAAANRR</sequence>
<dbReference type="HOGENOM" id="CLU_181675_0_0_1"/>
<proteinExistence type="predicted"/>
<evidence type="ECO:0000256" key="1">
    <source>
        <dbReference type="SAM" id="MobiDB-lite"/>
    </source>
</evidence>
<reference evidence="2 3" key="1">
    <citation type="journal article" date="2014" name="BMC Genomics">
        <title>Comparative genome sequencing reveals chemotype-specific gene clusters in the toxigenic black mold Stachybotrys.</title>
        <authorList>
            <person name="Semeiks J."/>
            <person name="Borek D."/>
            <person name="Otwinowski Z."/>
            <person name="Grishin N.V."/>
        </authorList>
    </citation>
    <scope>NUCLEOTIDE SEQUENCE [LARGE SCALE GENOMIC DNA]</scope>
    <source>
        <strain evidence="2 3">IBT 40285</strain>
    </source>
</reference>
<evidence type="ECO:0000313" key="3">
    <source>
        <dbReference type="Proteomes" id="UP000028524"/>
    </source>
</evidence>
<keyword evidence="3" id="KW-1185">Reference proteome</keyword>
<dbReference type="InParanoid" id="A0A084QJD3"/>
<protein>
    <submittedName>
        <fullName evidence="2">Uncharacterized protein</fullName>
    </submittedName>
</protein>